<dbReference type="Proteomes" id="UP000322294">
    <property type="component" value="Unassembled WGS sequence"/>
</dbReference>
<proteinExistence type="inferred from homology"/>
<gene>
    <name evidence="2" type="ORF">LZ11_01115</name>
</gene>
<organism evidence="2 3">
    <name type="scientific">Thermosediminibacter litoriperuensis</name>
    <dbReference type="NCBI Taxonomy" id="291989"/>
    <lineage>
        <taxon>Bacteria</taxon>
        <taxon>Bacillati</taxon>
        <taxon>Bacillota</taxon>
        <taxon>Clostridia</taxon>
        <taxon>Thermosediminibacterales</taxon>
        <taxon>Thermosediminibacteraceae</taxon>
        <taxon>Thermosediminibacter</taxon>
    </lineage>
</organism>
<dbReference type="AlphaFoldDB" id="A0A5S5AUR9"/>
<protein>
    <submittedName>
        <fullName evidence="2">Cell envelope-related Asp23 family protein</fullName>
    </submittedName>
</protein>
<reference evidence="2 3" key="1">
    <citation type="submission" date="2019-07" db="EMBL/GenBank/DDBJ databases">
        <title>Genomic Encyclopedia of Type Strains, Phase I: the one thousand microbial genomes (KMG-I) project.</title>
        <authorList>
            <person name="Kyrpides N."/>
        </authorList>
    </citation>
    <scope>NUCLEOTIDE SEQUENCE [LARGE SCALE GENOMIC DNA]</scope>
    <source>
        <strain evidence="2 3">DSM 16647</strain>
    </source>
</reference>
<dbReference type="OrthoDB" id="9791482at2"/>
<accession>A0A5S5AUR9</accession>
<comment type="similarity">
    <text evidence="1">Belongs to the asp23 family.</text>
</comment>
<sequence length="129" mass="14512">MEGRTNISENVFIEVAREAMNKVEDVFREERKGALSGLTKIFAERFAPQITVRKSEPAEGEEGLGSVSFEVKLSVAYGVKIPEVAQKVREKIISEVEALTGYKVEKVDIVIDRIVKPEELQEEKKEKTS</sequence>
<dbReference type="EMBL" id="VNHO01000009">
    <property type="protein sequence ID" value="TYP56191.1"/>
    <property type="molecule type" value="Genomic_DNA"/>
</dbReference>
<comment type="caution">
    <text evidence="2">The sequence shown here is derived from an EMBL/GenBank/DDBJ whole genome shotgun (WGS) entry which is preliminary data.</text>
</comment>
<evidence type="ECO:0000313" key="2">
    <source>
        <dbReference type="EMBL" id="TYP56191.1"/>
    </source>
</evidence>
<keyword evidence="3" id="KW-1185">Reference proteome</keyword>
<dbReference type="Pfam" id="PF03780">
    <property type="entry name" value="Asp23"/>
    <property type="match status" value="1"/>
</dbReference>
<dbReference type="PANTHER" id="PTHR34297">
    <property type="entry name" value="HYPOTHETICAL CYTOSOLIC PROTEIN-RELATED"/>
    <property type="match status" value="1"/>
</dbReference>
<name>A0A5S5AUR9_9FIRM</name>
<dbReference type="InterPro" id="IPR005531">
    <property type="entry name" value="Asp23"/>
</dbReference>
<evidence type="ECO:0000256" key="1">
    <source>
        <dbReference type="ARBA" id="ARBA00005721"/>
    </source>
</evidence>
<dbReference type="RefSeq" id="WP_148866888.1">
    <property type="nucleotide sequence ID" value="NZ_VNHO01000009.1"/>
</dbReference>
<evidence type="ECO:0000313" key="3">
    <source>
        <dbReference type="Proteomes" id="UP000322294"/>
    </source>
</evidence>